<evidence type="ECO:0000256" key="4">
    <source>
        <dbReference type="SAM" id="MobiDB-lite"/>
    </source>
</evidence>
<feature type="region of interest" description="Disordered" evidence="4">
    <location>
        <begin position="90"/>
        <end position="138"/>
    </location>
</feature>
<feature type="region of interest" description="Disordered" evidence="4">
    <location>
        <begin position="22"/>
        <end position="71"/>
    </location>
</feature>
<keyword evidence="6" id="KW-1185">Reference proteome</keyword>
<dbReference type="Proteomes" id="UP001497392">
    <property type="component" value="Unassembled WGS sequence"/>
</dbReference>
<dbReference type="InterPro" id="IPR005343">
    <property type="entry name" value="Noc2"/>
</dbReference>
<comment type="caution">
    <text evidence="5">The sequence shown here is derived from an EMBL/GenBank/DDBJ whole genome shotgun (WGS) entry which is preliminary data.</text>
</comment>
<evidence type="ECO:0000256" key="3">
    <source>
        <dbReference type="ARBA" id="ARBA00023242"/>
    </source>
</evidence>
<feature type="compositionally biased region" description="Low complexity" evidence="4">
    <location>
        <begin position="667"/>
        <end position="677"/>
    </location>
</feature>
<organism evidence="5 6">
    <name type="scientific">Coccomyxa viridis</name>
    <dbReference type="NCBI Taxonomy" id="1274662"/>
    <lineage>
        <taxon>Eukaryota</taxon>
        <taxon>Viridiplantae</taxon>
        <taxon>Chlorophyta</taxon>
        <taxon>core chlorophytes</taxon>
        <taxon>Trebouxiophyceae</taxon>
        <taxon>Trebouxiophyceae incertae sedis</taxon>
        <taxon>Coccomyxaceae</taxon>
        <taxon>Coccomyxa</taxon>
    </lineage>
</organism>
<feature type="compositionally biased region" description="Basic and acidic residues" evidence="4">
    <location>
        <begin position="115"/>
        <end position="138"/>
    </location>
</feature>
<accession>A0ABP1FM53</accession>
<feature type="region of interest" description="Disordered" evidence="4">
    <location>
        <begin position="627"/>
        <end position="646"/>
    </location>
</feature>
<evidence type="ECO:0000256" key="2">
    <source>
        <dbReference type="ARBA" id="ARBA00005907"/>
    </source>
</evidence>
<keyword evidence="3" id="KW-0539">Nucleus</keyword>
<dbReference type="PANTHER" id="PTHR12687">
    <property type="entry name" value="NUCLEOLAR COMPLEX 2 AND RAD4-RELATED"/>
    <property type="match status" value="1"/>
</dbReference>
<feature type="region of interest" description="Disordered" evidence="4">
    <location>
        <begin position="667"/>
        <end position="706"/>
    </location>
</feature>
<feature type="compositionally biased region" description="Acidic residues" evidence="4">
    <location>
        <begin position="689"/>
        <end position="706"/>
    </location>
</feature>
<evidence type="ECO:0000256" key="1">
    <source>
        <dbReference type="ARBA" id="ARBA00004123"/>
    </source>
</evidence>
<sequence>MKRKRPVEKLTVDELLDGAFLDEGTALPGKGGPKATAQPTSSAGETGNGKPKVKRKRKDEGAEFQDELATLQQRDPEFFAYLKETDNDLLNFSLPPTSKDTDEDAADDSADEDDKALGNEGKFDDKDQDLDASKEVSARGQERISAEVLSQWCLEAKQHASLRAMRKLMKAFRVACHYGDTETEMDSTLRSTSTVVFNRLVIFVLKEADQIFRQLLGVSTDAELASGAVKRQPRWNKVEPLLKSYLGNSLHLLGNATSPGMQMFTLRRLRPAVAWLASFQRLQRKYMRHSLAIFSTSCMALRVQALLFIRHMATLIPDPALDQALKGVYRAFVRNAKFMTQSSAPDIAFVGSCVVEMYGLDLVRSYEHAFTYIKQLASLLRGAMSSHSKDAYRQVYCWQTVNTLELWSKLLAAHHDKEELRPLAYPLCQIMVGAIKLKPTARYYTLHLRLMRSLIHLGGATRLLMPVVPMLLDMLKWTALSKRVSAGAGAPQQGAFLLRASKAVLTTPAFQADIIQQTLELLAAHFAQWACSTAFPEMMHLPLQQLRRFAKQCKVERFRSSAKALAAALEANIAYVAAQRASDAFAPKDTASVLSFLASDDASQKAPLQVYARMLAEKAQQQRALQRADAVEADREEDASSEDEEVVGIAAAAQPSADTGEALAASALPLAKPSRAAPPKKPTPQLADDGLEDELQDYELPEDEED</sequence>
<evidence type="ECO:0000313" key="5">
    <source>
        <dbReference type="EMBL" id="CAL5219709.1"/>
    </source>
</evidence>
<dbReference type="Pfam" id="PF03715">
    <property type="entry name" value="Noc2"/>
    <property type="match status" value="1"/>
</dbReference>
<name>A0ABP1FM53_9CHLO</name>
<evidence type="ECO:0000313" key="6">
    <source>
        <dbReference type="Proteomes" id="UP001497392"/>
    </source>
</evidence>
<comment type="subcellular location">
    <subcellularLocation>
        <location evidence="1">Nucleus</location>
    </subcellularLocation>
</comment>
<feature type="compositionally biased region" description="Acidic residues" evidence="4">
    <location>
        <begin position="101"/>
        <end position="114"/>
    </location>
</feature>
<feature type="compositionally biased region" description="Acidic residues" evidence="4">
    <location>
        <begin position="634"/>
        <end position="646"/>
    </location>
</feature>
<dbReference type="EMBL" id="CAXHTA020000002">
    <property type="protein sequence ID" value="CAL5219709.1"/>
    <property type="molecule type" value="Genomic_DNA"/>
</dbReference>
<gene>
    <name evidence="5" type="primary">g1599</name>
    <name evidence="5" type="ORF">VP750_LOCUS1368</name>
</gene>
<dbReference type="PANTHER" id="PTHR12687:SF4">
    <property type="entry name" value="NUCLEOLAR COMPLEX PROTEIN 2 HOMOLOG"/>
    <property type="match status" value="1"/>
</dbReference>
<reference evidence="5 6" key="1">
    <citation type="submission" date="2024-06" db="EMBL/GenBank/DDBJ databases">
        <authorList>
            <person name="Kraege A."/>
            <person name="Thomma B."/>
        </authorList>
    </citation>
    <scope>NUCLEOTIDE SEQUENCE [LARGE SCALE GENOMIC DNA]</scope>
</reference>
<comment type="similarity">
    <text evidence="2">Belongs to the NOC2 family.</text>
</comment>
<protein>
    <submittedName>
        <fullName evidence="5">G1599 protein</fullName>
    </submittedName>
</protein>
<proteinExistence type="inferred from homology"/>